<gene>
    <name evidence="2" type="ORF">ACFQBT_19070</name>
</gene>
<evidence type="ECO:0000256" key="1">
    <source>
        <dbReference type="SAM" id="MobiDB-lite"/>
    </source>
</evidence>
<organism evidence="2 3">
    <name type="scientific">Branchiibius cervicis</name>
    <dbReference type="NCBI Taxonomy" id="908252"/>
    <lineage>
        <taxon>Bacteria</taxon>
        <taxon>Bacillati</taxon>
        <taxon>Actinomycetota</taxon>
        <taxon>Actinomycetes</taxon>
        <taxon>Micrococcales</taxon>
        <taxon>Dermacoccaceae</taxon>
        <taxon>Branchiibius</taxon>
    </lineage>
</organism>
<name>A0ABW2AXT5_9MICO</name>
<evidence type="ECO:0000313" key="3">
    <source>
        <dbReference type="Proteomes" id="UP001596356"/>
    </source>
</evidence>
<proteinExistence type="predicted"/>
<dbReference type="Proteomes" id="UP001596356">
    <property type="component" value="Unassembled WGS sequence"/>
</dbReference>
<keyword evidence="3" id="KW-1185">Reference proteome</keyword>
<dbReference type="RefSeq" id="WP_377825182.1">
    <property type="nucleotide sequence ID" value="NZ_JBHSWJ010000002.1"/>
</dbReference>
<comment type="caution">
    <text evidence="2">The sequence shown here is derived from an EMBL/GenBank/DDBJ whole genome shotgun (WGS) entry which is preliminary data.</text>
</comment>
<feature type="region of interest" description="Disordered" evidence="1">
    <location>
        <begin position="225"/>
        <end position="245"/>
    </location>
</feature>
<accession>A0ABW2AXT5</accession>
<evidence type="ECO:0000313" key="2">
    <source>
        <dbReference type="EMBL" id="MFC6715814.1"/>
    </source>
</evidence>
<sequence length="369" mass="40230">MPAEPLVEWGVPDGLPDPTHLGETWDTHQLRYDRKGVFTSGAAAFDVERHTGDHVDWYTVDVRDADVPDPAAGDPITRLPARLDFANKPPQGIWEIEDASADLSAIPPDSAHPNTAISTDLLGGRHDEWFVFQVPGQAGSVLSVERVEVLDSMGNTYDSADGDIGLEAPTDWTLFQTSGLAAHQLLLWNVAEFPLMSESIERVQFGVDEAANLVWAVERRIASRDATEVNPSPAPDPPEPGGDLTGAMSYLYVPGEGAAPHWIPYALDADSQAADHAYVQRRLLDLSTPPVPVPMPRPSAEVLLPAGVHRVLSSAIPQDGIELERRYLLARDIHGRPQLWIQQQVRPLLSPPARALAFDVARPLGHQSE</sequence>
<protein>
    <submittedName>
        <fullName evidence="2">Uncharacterized protein</fullName>
    </submittedName>
</protein>
<reference evidence="3" key="1">
    <citation type="journal article" date="2019" name="Int. J. Syst. Evol. Microbiol.">
        <title>The Global Catalogue of Microorganisms (GCM) 10K type strain sequencing project: providing services to taxonomists for standard genome sequencing and annotation.</title>
        <authorList>
            <consortium name="The Broad Institute Genomics Platform"/>
            <consortium name="The Broad Institute Genome Sequencing Center for Infectious Disease"/>
            <person name="Wu L."/>
            <person name="Ma J."/>
        </authorList>
    </citation>
    <scope>NUCLEOTIDE SEQUENCE [LARGE SCALE GENOMIC DNA]</scope>
    <source>
        <strain evidence="3">NBRC 106593</strain>
    </source>
</reference>
<dbReference type="EMBL" id="JBHSWJ010000002">
    <property type="protein sequence ID" value="MFC6715814.1"/>
    <property type="molecule type" value="Genomic_DNA"/>
</dbReference>